<evidence type="ECO:0000313" key="1">
    <source>
        <dbReference type="EMBL" id="KYP66439.1"/>
    </source>
</evidence>
<dbReference type="AlphaFoldDB" id="A0A151THC2"/>
<dbReference type="EMBL" id="CM003608">
    <property type="protein sequence ID" value="KYP66439.1"/>
    <property type="molecule type" value="Genomic_DNA"/>
</dbReference>
<accession>A0A151THC2</accession>
<sequence>MLLLEMVGGRKNLDMSSKQDFHVLYPDWIHNLVDGDVHIHVEEEGDVKIAKQLAIVGLWCMAASEPSIHEICHTNARNWRRTRVNCAS</sequence>
<keyword evidence="2" id="KW-1185">Reference proteome</keyword>
<dbReference type="Proteomes" id="UP000075243">
    <property type="component" value="Chromosome 6"/>
</dbReference>
<proteinExistence type="predicted"/>
<name>A0A151THC2_CAJCA</name>
<evidence type="ECO:0000313" key="2">
    <source>
        <dbReference type="Proteomes" id="UP000075243"/>
    </source>
</evidence>
<dbReference type="OMA" id="HEICHTN"/>
<dbReference type="Gramene" id="C.cajan_12356.t">
    <property type="protein sequence ID" value="C.cajan_12356.t.cds1"/>
    <property type="gene ID" value="C.cajan_12356"/>
</dbReference>
<protein>
    <submittedName>
        <fullName evidence="1">Uncharacterized protein</fullName>
    </submittedName>
</protein>
<dbReference type="STRING" id="3821.A0A151THC2"/>
<organism evidence="1 2">
    <name type="scientific">Cajanus cajan</name>
    <name type="common">Pigeon pea</name>
    <name type="synonym">Cajanus indicus</name>
    <dbReference type="NCBI Taxonomy" id="3821"/>
    <lineage>
        <taxon>Eukaryota</taxon>
        <taxon>Viridiplantae</taxon>
        <taxon>Streptophyta</taxon>
        <taxon>Embryophyta</taxon>
        <taxon>Tracheophyta</taxon>
        <taxon>Spermatophyta</taxon>
        <taxon>Magnoliopsida</taxon>
        <taxon>eudicotyledons</taxon>
        <taxon>Gunneridae</taxon>
        <taxon>Pentapetalae</taxon>
        <taxon>rosids</taxon>
        <taxon>fabids</taxon>
        <taxon>Fabales</taxon>
        <taxon>Fabaceae</taxon>
        <taxon>Papilionoideae</taxon>
        <taxon>50 kb inversion clade</taxon>
        <taxon>NPAAA clade</taxon>
        <taxon>indigoferoid/millettioid clade</taxon>
        <taxon>Phaseoleae</taxon>
        <taxon>Cajanus</taxon>
    </lineage>
</organism>
<reference evidence="1 2" key="1">
    <citation type="journal article" date="2012" name="Nat. Biotechnol.">
        <title>Draft genome sequence of pigeonpea (Cajanus cajan), an orphan legume crop of resource-poor farmers.</title>
        <authorList>
            <person name="Varshney R.K."/>
            <person name="Chen W."/>
            <person name="Li Y."/>
            <person name="Bharti A.K."/>
            <person name="Saxena R.K."/>
            <person name="Schlueter J.A."/>
            <person name="Donoghue M.T."/>
            <person name="Azam S."/>
            <person name="Fan G."/>
            <person name="Whaley A.M."/>
            <person name="Farmer A.D."/>
            <person name="Sheridan J."/>
            <person name="Iwata A."/>
            <person name="Tuteja R."/>
            <person name="Penmetsa R.V."/>
            <person name="Wu W."/>
            <person name="Upadhyaya H.D."/>
            <person name="Yang S.P."/>
            <person name="Shah T."/>
            <person name="Saxena K.B."/>
            <person name="Michael T."/>
            <person name="McCombie W.R."/>
            <person name="Yang B."/>
            <person name="Zhang G."/>
            <person name="Yang H."/>
            <person name="Wang J."/>
            <person name="Spillane C."/>
            <person name="Cook D.R."/>
            <person name="May G.D."/>
            <person name="Xu X."/>
            <person name="Jackson S.A."/>
        </authorList>
    </citation>
    <scope>NUCLEOTIDE SEQUENCE [LARGE SCALE GENOMIC DNA]</scope>
    <source>
        <strain evidence="2">cv. Asha</strain>
    </source>
</reference>
<gene>
    <name evidence="1" type="ORF">KK1_012733</name>
</gene>